<keyword evidence="13" id="KW-1185">Reference proteome</keyword>
<dbReference type="Proteomes" id="UP000239156">
    <property type="component" value="Unassembled WGS sequence"/>
</dbReference>
<dbReference type="InterPro" id="IPR000727">
    <property type="entry name" value="T_SNARE_dom"/>
</dbReference>
<feature type="region of interest" description="Disordered" evidence="9">
    <location>
        <begin position="106"/>
        <end position="127"/>
    </location>
</feature>
<keyword evidence="3" id="KW-0813">Transport</keyword>
<evidence type="ECO:0000256" key="1">
    <source>
        <dbReference type="ARBA" id="ARBA00004211"/>
    </source>
</evidence>
<keyword evidence="4 10" id="KW-0812">Transmembrane</keyword>
<dbReference type="SUPFAM" id="SSF58038">
    <property type="entry name" value="SNARE fusion complex"/>
    <property type="match status" value="1"/>
</dbReference>
<dbReference type="InterPro" id="IPR019529">
    <property type="entry name" value="Syntaxin-18_N"/>
</dbReference>
<dbReference type="GO" id="GO:0015031">
    <property type="term" value="P:protein transport"/>
    <property type="evidence" value="ECO:0007669"/>
    <property type="project" value="UniProtKB-KW"/>
</dbReference>
<dbReference type="VEuPathDB" id="FungiDB:PSTT_14088"/>
<comment type="caution">
    <text evidence="12">The sequence shown here is derived from an EMBL/GenBank/DDBJ whole genome shotgun (WGS) entry which is preliminary data.</text>
</comment>
<evidence type="ECO:0000256" key="10">
    <source>
        <dbReference type="SAM" id="Phobius"/>
    </source>
</evidence>
<dbReference type="GO" id="GO:0005783">
    <property type="term" value="C:endoplasmic reticulum"/>
    <property type="evidence" value="ECO:0007669"/>
    <property type="project" value="TreeGrafter"/>
</dbReference>
<accession>A0A2S4UNR4</accession>
<sequence length="403" mass="45163">MSTTEAPATKDAMQLQAEKLEQLCKPMQRAQQISKIASSMVSSNRTDDFKAAIQLKRETVPNLKQYTRPSNSSSDTWTKEAQLVANNIHELIDFLKRIRRAYLDPSQSGKSGQFTSTTNSNDRTGNLSRGFQGFANVRWFSEGEKDQIDTLVAGGLKKSVQGVRALESAEKSRKAQQDNEQSNPLSRFLGISLSSQSIAKEQFDSHRASILWFLNQRLTDLGKTIKDQQETRAKKKMEKVMKSGLAGLMNAPGTSMGVHSVQPSEKGGVPDIYRPKFDQTLDRELMDEPAIEKVLTSAQIQQFERESSEVLKATQNTLKSIKQTESSLLEISNLQTELVYHLTQQNELIDQLWDDSIISSGKIKQGNQQLLTASESNKESRMWLLVFLLGSSFALLFVDYMAP</sequence>
<evidence type="ECO:0000313" key="13">
    <source>
        <dbReference type="Proteomes" id="UP000239156"/>
    </source>
</evidence>
<proteinExistence type="inferred from homology"/>
<feature type="region of interest" description="Disordered" evidence="9">
    <location>
        <begin position="253"/>
        <end position="273"/>
    </location>
</feature>
<evidence type="ECO:0000256" key="7">
    <source>
        <dbReference type="ARBA" id="ARBA00023054"/>
    </source>
</evidence>
<keyword evidence="6 10" id="KW-1133">Transmembrane helix</keyword>
<dbReference type="VEuPathDB" id="FungiDB:PSHT_14311"/>
<evidence type="ECO:0000256" key="5">
    <source>
        <dbReference type="ARBA" id="ARBA00022927"/>
    </source>
</evidence>
<dbReference type="Pfam" id="PF10496">
    <property type="entry name" value="Syntaxin-18_N"/>
    <property type="match status" value="1"/>
</dbReference>
<name>A0A2S4UNR4_9BASI</name>
<evidence type="ECO:0000259" key="11">
    <source>
        <dbReference type="PROSITE" id="PS50192"/>
    </source>
</evidence>
<evidence type="ECO:0000256" key="8">
    <source>
        <dbReference type="ARBA" id="ARBA00023136"/>
    </source>
</evidence>
<dbReference type="Gene3D" id="1.20.5.110">
    <property type="match status" value="1"/>
</dbReference>
<keyword evidence="7" id="KW-0175">Coiled coil</keyword>
<dbReference type="PANTHER" id="PTHR15959:SF0">
    <property type="entry name" value="SYNTAXIN-18"/>
    <property type="match status" value="1"/>
</dbReference>
<evidence type="ECO:0000256" key="6">
    <source>
        <dbReference type="ARBA" id="ARBA00022989"/>
    </source>
</evidence>
<protein>
    <recommendedName>
        <fullName evidence="11">t-SNARE coiled-coil homology domain-containing protein</fullName>
    </recommendedName>
</protein>
<dbReference type="FunFam" id="1.20.5.110:FF:000069">
    <property type="entry name" value="Related to syntaxin 18"/>
    <property type="match status" value="1"/>
</dbReference>
<keyword evidence="5" id="KW-0653">Protein transport</keyword>
<dbReference type="GO" id="GO:0006890">
    <property type="term" value="P:retrograde vesicle-mediated transport, Golgi to endoplasmic reticulum"/>
    <property type="evidence" value="ECO:0007669"/>
    <property type="project" value="TreeGrafter"/>
</dbReference>
<evidence type="ECO:0000313" key="12">
    <source>
        <dbReference type="EMBL" id="POV98955.1"/>
    </source>
</evidence>
<evidence type="ECO:0000256" key="3">
    <source>
        <dbReference type="ARBA" id="ARBA00022448"/>
    </source>
</evidence>
<evidence type="ECO:0000256" key="4">
    <source>
        <dbReference type="ARBA" id="ARBA00022692"/>
    </source>
</evidence>
<keyword evidence="8 10" id="KW-0472">Membrane</keyword>
<dbReference type="PANTHER" id="PTHR15959">
    <property type="entry name" value="SYNTAXIN-18"/>
    <property type="match status" value="1"/>
</dbReference>
<comment type="similarity">
    <text evidence="2">Belongs to the syntaxin family.</text>
</comment>
<feature type="transmembrane region" description="Helical" evidence="10">
    <location>
        <begin position="382"/>
        <end position="402"/>
    </location>
</feature>
<organism evidence="12 13">
    <name type="scientific">Puccinia striiformis</name>
    <dbReference type="NCBI Taxonomy" id="27350"/>
    <lineage>
        <taxon>Eukaryota</taxon>
        <taxon>Fungi</taxon>
        <taxon>Dikarya</taxon>
        <taxon>Basidiomycota</taxon>
        <taxon>Pucciniomycotina</taxon>
        <taxon>Pucciniomycetes</taxon>
        <taxon>Pucciniales</taxon>
        <taxon>Pucciniaceae</taxon>
        <taxon>Puccinia</taxon>
    </lineage>
</organism>
<dbReference type="AlphaFoldDB" id="A0A2S4UNR4"/>
<reference evidence="12" key="1">
    <citation type="submission" date="2017-12" db="EMBL/GenBank/DDBJ databases">
        <title>Gene loss provides genomic basis for host adaptation in cereal stripe rust fungi.</title>
        <authorList>
            <person name="Xia C."/>
        </authorList>
    </citation>
    <scope>NUCLEOTIDE SEQUENCE [LARGE SCALE GENOMIC DNA]</scope>
    <source>
        <strain evidence="12">93-210</strain>
    </source>
</reference>
<evidence type="ECO:0000256" key="9">
    <source>
        <dbReference type="SAM" id="MobiDB-lite"/>
    </source>
</evidence>
<gene>
    <name evidence="12" type="ORF">PSTT_14088</name>
</gene>
<dbReference type="GO" id="GO:0031201">
    <property type="term" value="C:SNARE complex"/>
    <property type="evidence" value="ECO:0007669"/>
    <property type="project" value="TreeGrafter"/>
</dbReference>
<dbReference type="EMBL" id="PKSL01000212">
    <property type="protein sequence ID" value="POV98955.1"/>
    <property type="molecule type" value="Genomic_DNA"/>
</dbReference>
<evidence type="ECO:0000256" key="2">
    <source>
        <dbReference type="ARBA" id="ARBA00009063"/>
    </source>
</evidence>
<feature type="domain" description="T-SNARE coiled-coil homology" evidence="11">
    <location>
        <begin position="311"/>
        <end position="373"/>
    </location>
</feature>
<comment type="subcellular location">
    <subcellularLocation>
        <location evidence="1">Membrane</location>
        <topology evidence="1">Single-pass type IV membrane protein</topology>
    </subcellularLocation>
</comment>
<dbReference type="PROSITE" id="PS50192">
    <property type="entry name" value="T_SNARE"/>
    <property type="match status" value="1"/>
</dbReference>